<dbReference type="CDD" id="cd06225">
    <property type="entry name" value="HAMP"/>
    <property type="match status" value="1"/>
</dbReference>
<evidence type="ECO:0000256" key="4">
    <source>
        <dbReference type="ARBA" id="ARBA00022519"/>
    </source>
</evidence>
<feature type="transmembrane region" description="Helical" evidence="14">
    <location>
        <begin position="20"/>
        <end position="41"/>
    </location>
</feature>
<keyword evidence="11 14" id="KW-1133">Transmembrane helix</keyword>
<feature type="transmembrane region" description="Helical" evidence="14">
    <location>
        <begin position="182"/>
        <end position="202"/>
    </location>
</feature>
<dbReference type="Pfam" id="PF00512">
    <property type="entry name" value="HisKA"/>
    <property type="match status" value="1"/>
</dbReference>
<dbReference type="SMART" id="SM00388">
    <property type="entry name" value="HisKA"/>
    <property type="match status" value="1"/>
</dbReference>
<dbReference type="CDD" id="cd00082">
    <property type="entry name" value="HisKA"/>
    <property type="match status" value="1"/>
</dbReference>
<dbReference type="PROSITE" id="PS50885">
    <property type="entry name" value="HAMP"/>
    <property type="match status" value="1"/>
</dbReference>
<dbReference type="CDD" id="cd00075">
    <property type="entry name" value="HATPase"/>
    <property type="match status" value="1"/>
</dbReference>
<comment type="catalytic activity">
    <reaction evidence="1 14">
        <text>ATP + protein L-histidine = ADP + protein N-phospho-L-histidine.</text>
        <dbReference type="EC" id="2.7.13.3"/>
    </reaction>
</comment>
<keyword evidence="5" id="KW-0597">Phosphoprotein</keyword>
<dbReference type="SUPFAM" id="SSF55874">
    <property type="entry name" value="ATPase domain of HSP90 chaperone/DNA topoisomerase II/histidine kinase"/>
    <property type="match status" value="1"/>
</dbReference>
<evidence type="ECO:0000256" key="7">
    <source>
        <dbReference type="ARBA" id="ARBA00022692"/>
    </source>
</evidence>
<keyword evidence="8 14" id="KW-0547">Nucleotide-binding</keyword>
<dbReference type="InterPro" id="IPR036890">
    <property type="entry name" value="HATPase_C_sf"/>
</dbReference>
<dbReference type="InterPro" id="IPR050428">
    <property type="entry name" value="TCS_sensor_his_kinase"/>
</dbReference>
<evidence type="ECO:0000256" key="8">
    <source>
        <dbReference type="ARBA" id="ARBA00022741"/>
    </source>
</evidence>
<protein>
    <recommendedName>
        <fullName evidence="14">Sensor protein</fullName>
        <ecNumber evidence="14">2.7.13.3</ecNumber>
    </recommendedName>
</protein>
<organism evidence="17 18">
    <name type="scientific">Herminiimonas contaminans</name>
    <dbReference type="NCBI Taxonomy" id="1111140"/>
    <lineage>
        <taxon>Bacteria</taxon>
        <taxon>Pseudomonadati</taxon>
        <taxon>Pseudomonadota</taxon>
        <taxon>Betaproteobacteria</taxon>
        <taxon>Burkholderiales</taxon>
        <taxon>Oxalobacteraceae</taxon>
        <taxon>Herminiimonas</taxon>
    </lineage>
</organism>
<dbReference type="EC" id="2.7.13.3" evidence="14"/>
<dbReference type="PRINTS" id="PR00344">
    <property type="entry name" value="BCTRLSENSOR"/>
</dbReference>
<dbReference type="Pfam" id="PF00672">
    <property type="entry name" value="HAMP"/>
    <property type="match status" value="1"/>
</dbReference>
<evidence type="ECO:0000256" key="10">
    <source>
        <dbReference type="ARBA" id="ARBA00022840"/>
    </source>
</evidence>
<dbReference type="SMART" id="SM00304">
    <property type="entry name" value="HAMP"/>
    <property type="match status" value="1"/>
</dbReference>
<dbReference type="NCBIfam" id="NF007345">
    <property type="entry name" value="PRK09835.1"/>
    <property type="match status" value="1"/>
</dbReference>
<evidence type="ECO:0000313" key="18">
    <source>
        <dbReference type="Proteomes" id="UP000657372"/>
    </source>
</evidence>
<dbReference type="InterPro" id="IPR036097">
    <property type="entry name" value="HisK_dim/P_sf"/>
</dbReference>
<evidence type="ECO:0000259" key="16">
    <source>
        <dbReference type="PROSITE" id="PS50885"/>
    </source>
</evidence>
<dbReference type="Gene3D" id="6.10.340.10">
    <property type="match status" value="1"/>
</dbReference>
<dbReference type="InterPro" id="IPR003661">
    <property type="entry name" value="HisK_dim/P_dom"/>
</dbReference>
<dbReference type="InterPro" id="IPR003594">
    <property type="entry name" value="HATPase_dom"/>
</dbReference>
<dbReference type="SMART" id="SM00387">
    <property type="entry name" value="HATPase_c"/>
    <property type="match status" value="1"/>
</dbReference>
<evidence type="ECO:0000256" key="11">
    <source>
        <dbReference type="ARBA" id="ARBA00022989"/>
    </source>
</evidence>
<evidence type="ECO:0000256" key="2">
    <source>
        <dbReference type="ARBA" id="ARBA00004429"/>
    </source>
</evidence>
<comment type="function">
    <text evidence="14">Member of a two-component regulatory system.</text>
</comment>
<reference evidence="17 18" key="1">
    <citation type="submission" date="2020-11" db="EMBL/GenBank/DDBJ databases">
        <title>WGS of Herminiimonas contaminans strain Marseille-Q4544 isolated from planarians Schmidtea mediterranea.</title>
        <authorList>
            <person name="Kangale L."/>
        </authorList>
    </citation>
    <scope>NUCLEOTIDE SEQUENCE [LARGE SCALE GENOMIC DNA]</scope>
    <source>
        <strain evidence="17 18">Marseille-Q4544</strain>
    </source>
</reference>
<keyword evidence="7 14" id="KW-0812">Transmembrane</keyword>
<dbReference type="InterPro" id="IPR004358">
    <property type="entry name" value="Sig_transdc_His_kin-like_C"/>
</dbReference>
<evidence type="ECO:0000256" key="1">
    <source>
        <dbReference type="ARBA" id="ARBA00000085"/>
    </source>
</evidence>
<keyword evidence="3 14" id="KW-1003">Cell membrane</keyword>
<dbReference type="Gene3D" id="1.10.287.130">
    <property type="match status" value="1"/>
</dbReference>
<evidence type="ECO:0000313" key="17">
    <source>
        <dbReference type="EMBL" id="MBF8176105.1"/>
    </source>
</evidence>
<keyword evidence="13 14" id="KW-0472">Membrane</keyword>
<feature type="domain" description="Histidine kinase" evidence="15">
    <location>
        <begin position="264"/>
        <end position="478"/>
    </location>
</feature>
<keyword evidence="4 14" id="KW-0997">Cell inner membrane</keyword>
<dbReference type="InterPro" id="IPR005467">
    <property type="entry name" value="His_kinase_dom"/>
</dbReference>
<evidence type="ECO:0000259" key="15">
    <source>
        <dbReference type="PROSITE" id="PS50109"/>
    </source>
</evidence>
<evidence type="ECO:0000256" key="9">
    <source>
        <dbReference type="ARBA" id="ARBA00022777"/>
    </source>
</evidence>
<evidence type="ECO:0000256" key="3">
    <source>
        <dbReference type="ARBA" id="ARBA00022475"/>
    </source>
</evidence>
<dbReference type="SUPFAM" id="SSF47384">
    <property type="entry name" value="Homodimeric domain of signal transducing histidine kinase"/>
    <property type="match status" value="1"/>
</dbReference>
<dbReference type="Proteomes" id="UP000657372">
    <property type="component" value="Unassembled WGS sequence"/>
</dbReference>
<evidence type="ECO:0000256" key="6">
    <source>
        <dbReference type="ARBA" id="ARBA00022679"/>
    </source>
</evidence>
<dbReference type="Pfam" id="PF02518">
    <property type="entry name" value="HATPase_c"/>
    <property type="match status" value="1"/>
</dbReference>
<dbReference type="InterPro" id="IPR006290">
    <property type="entry name" value="CztS_silS_copS"/>
</dbReference>
<keyword evidence="9 14" id="KW-0418">Kinase</keyword>
<dbReference type="InterPro" id="IPR003660">
    <property type="entry name" value="HAMP_dom"/>
</dbReference>
<comment type="subcellular location">
    <subcellularLocation>
        <location evidence="2">Cell inner membrane</location>
        <topology evidence="2">Multi-pass membrane protein</topology>
    </subcellularLocation>
</comment>
<accession>A0ABS0EN25</accession>
<keyword evidence="18" id="KW-1185">Reference proteome</keyword>
<keyword evidence="10 14" id="KW-0067">ATP-binding</keyword>
<proteinExistence type="predicted"/>
<dbReference type="GO" id="GO:0016301">
    <property type="term" value="F:kinase activity"/>
    <property type="evidence" value="ECO:0007669"/>
    <property type="project" value="UniProtKB-KW"/>
</dbReference>
<evidence type="ECO:0000256" key="5">
    <source>
        <dbReference type="ARBA" id="ARBA00022553"/>
    </source>
</evidence>
<dbReference type="PANTHER" id="PTHR45436:SF15">
    <property type="entry name" value="SENSOR HISTIDINE KINASE CUSS"/>
    <property type="match status" value="1"/>
</dbReference>
<feature type="domain" description="HAMP" evidence="16">
    <location>
        <begin position="203"/>
        <end position="256"/>
    </location>
</feature>
<gene>
    <name evidence="17" type="ORF">IXC47_00255</name>
</gene>
<sequence>MRTDMTGTSAEKRRPASLALRVTILVGITTTLVFMAFNWVIVRSLEMHFAEQDTTELQAVAGAVVKTLNEVPHQEGKDSAMAKQLAAIAIGRHGVAYSVYTKSGSPVYIGHGADLSRLLKRDKFDSAINDEDVVIWKDNGRSYRGAALEVGPEATPGGTPFIVAIAMDIDFHLEFLTMFKTILWWATLIVSVIALIVAWCAVQWGHRPIRKVSRDIRAIRSSRLDVRLDPTEVPIELEELAASFNDMLGRIEDGFAKLANFSADIAHELRTPVTNLVMQTEVALSQSRSSTEYREILYSNLEEFERMSRMISDMLFLAQTENDPHNLHLSEISIAAMIQDLFDYFEALAEEASITLKLEGHAMPVQGDREMMLRALSNLISNAIQYSAPGSTVIVRLSQDKQKTTVSVENPGEQIVKEDLPKLFDRFFRTDPSRKRKTSGAGLGLAIVKSIAEAHGGTVQATSEQARIKFELSLPHIQKT</sequence>
<dbReference type="EMBL" id="JADOEL010000001">
    <property type="protein sequence ID" value="MBF8176105.1"/>
    <property type="molecule type" value="Genomic_DNA"/>
</dbReference>
<evidence type="ECO:0000256" key="12">
    <source>
        <dbReference type="ARBA" id="ARBA00023012"/>
    </source>
</evidence>
<comment type="caution">
    <text evidence="17">The sequence shown here is derived from an EMBL/GenBank/DDBJ whole genome shotgun (WGS) entry which is preliminary data.</text>
</comment>
<dbReference type="NCBIfam" id="TIGR01386">
    <property type="entry name" value="cztS_silS_copS"/>
    <property type="match status" value="1"/>
</dbReference>
<dbReference type="Pfam" id="PF21085">
    <property type="entry name" value="CusS"/>
    <property type="match status" value="1"/>
</dbReference>
<dbReference type="Gene3D" id="3.30.565.10">
    <property type="entry name" value="Histidine kinase-like ATPase, C-terminal domain"/>
    <property type="match status" value="1"/>
</dbReference>
<dbReference type="PROSITE" id="PS50109">
    <property type="entry name" value="HIS_KIN"/>
    <property type="match status" value="1"/>
</dbReference>
<dbReference type="InterPro" id="IPR048590">
    <property type="entry name" value="CusS-like_sensor"/>
</dbReference>
<evidence type="ECO:0000256" key="14">
    <source>
        <dbReference type="RuleBase" id="RU364088"/>
    </source>
</evidence>
<evidence type="ECO:0000256" key="13">
    <source>
        <dbReference type="ARBA" id="ARBA00023136"/>
    </source>
</evidence>
<keyword evidence="6 14" id="KW-0808">Transferase</keyword>
<keyword evidence="12 14" id="KW-0902">Two-component regulatory system</keyword>
<dbReference type="PANTHER" id="PTHR45436">
    <property type="entry name" value="SENSOR HISTIDINE KINASE YKOH"/>
    <property type="match status" value="1"/>
</dbReference>
<name>A0ABS0EN25_9BURK</name>